<dbReference type="Proteomes" id="UP000822688">
    <property type="component" value="Chromosome 6"/>
</dbReference>
<evidence type="ECO:0000256" key="1">
    <source>
        <dbReference type="SAM" id="SignalP"/>
    </source>
</evidence>
<accession>A0A8T0HCP0</accession>
<keyword evidence="3" id="KW-1185">Reference proteome</keyword>
<dbReference type="AlphaFoldDB" id="A0A8T0HCP0"/>
<evidence type="ECO:0000313" key="2">
    <source>
        <dbReference type="EMBL" id="KAG0568198.1"/>
    </source>
</evidence>
<dbReference type="OrthoDB" id="1957471at2759"/>
<gene>
    <name evidence="2" type="ORF">KC19_6G001900</name>
</gene>
<proteinExistence type="predicted"/>
<evidence type="ECO:0000313" key="3">
    <source>
        <dbReference type="Proteomes" id="UP000822688"/>
    </source>
</evidence>
<sequence>MARVAFFLSMFMMMAVSAQQSGPRLGFFNYSGMHATIRCVDHPSGILEAGGTFFIPLTRSDQACVVTLKDGEHASAVIDKVLPISSNSGLSVSVDINDTFLFFSLDETHHHQYVSFLNTQEKHIPVQRSSDLQLWSMEESTDE</sequence>
<keyword evidence="1" id="KW-0732">Signal</keyword>
<organism evidence="2 3">
    <name type="scientific">Ceratodon purpureus</name>
    <name type="common">Fire moss</name>
    <name type="synonym">Dicranum purpureum</name>
    <dbReference type="NCBI Taxonomy" id="3225"/>
    <lineage>
        <taxon>Eukaryota</taxon>
        <taxon>Viridiplantae</taxon>
        <taxon>Streptophyta</taxon>
        <taxon>Embryophyta</taxon>
        <taxon>Bryophyta</taxon>
        <taxon>Bryophytina</taxon>
        <taxon>Bryopsida</taxon>
        <taxon>Dicranidae</taxon>
        <taxon>Pseudoditrichales</taxon>
        <taxon>Ditrichaceae</taxon>
        <taxon>Ceratodon</taxon>
    </lineage>
</organism>
<feature type="chain" id="PRO_5035794711" evidence="1">
    <location>
        <begin position="19"/>
        <end position="143"/>
    </location>
</feature>
<protein>
    <submittedName>
        <fullName evidence="2">Uncharacterized protein</fullName>
    </submittedName>
</protein>
<reference evidence="2 3" key="1">
    <citation type="submission" date="2020-06" db="EMBL/GenBank/DDBJ databases">
        <title>WGS assembly of Ceratodon purpureus strain R40.</title>
        <authorList>
            <person name="Carey S.B."/>
            <person name="Jenkins J."/>
            <person name="Shu S."/>
            <person name="Lovell J.T."/>
            <person name="Sreedasyam A."/>
            <person name="Maumus F."/>
            <person name="Tiley G.P."/>
            <person name="Fernandez-Pozo N."/>
            <person name="Barry K."/>
            <person name="Chen C."/>
            <person name="Wang M."/>
            <person name="Lipzen A."/>
            <person name="Daum C."/>
            <person name="Saski C.A."/>
            <person name="Payton A.C."/>
            <person name="Mcbreen J.C."/>
            <person name="Conrad R.E."/>
            <person name="Kollar L.M."/>
            <person name="Olsson S."/>
            <person name="Huttunen S."/>
            <person name="Landis J.B."/>
            <person name="Wickett N.J."/>
            <person name="Johnson M.G."/>
            <person name="Rensing S.A."/>
            <person name="Grimwood J."/>
            <person name="Schmutz J."/>
            <person name="Mcdaniel S.F."/>
        </authorList>
    </citation>
    <scope>NUCLEOTIDE SEQUENCE [LARGE SCALE GENOMIC DNA]</scope>
    <source>
        <strain evidence="2 3">R40</strain>
    </source>
</reference>
<feature type="signal peptide" evidence="1">
    <location>
        <begin position="1"/>
        <end position="18"/>
    </location>
</feature>
<dbReference type="EMBL" id="CM026427">
    <property type="protein sequence ID" value="KAG0568198.1"/>
    <property type="molecule type" value="Genomic_DNA"/>
</dbReference>
<name>A0A8T0HCP0_CERPU</name>
<comment type="caution">
    <text evidence="2">The sequence shown here is derived from an EMBL/GenBank/DDBJ whole genome shotgun (WGS) entry which is preliminary data.</text>
</comment>